<organism evidence="1 2">
    <name type="scientific">Clathrospora elynae</name>
    <dbReference type="NCBI Taxonomy" id="706981"/>
    <lineage>
        <taxon>Eukaryota</taxon>
        <taxon>Fungi</taxon>
        <taxon>Dikarya</taxon>
        <taxon>Ascomycota</taxon>
        <taxon>Pezizomycotina</taxon>
        <taxon>Dothideomycetes</taxon>
        <taxon>Pleosporomycetidae</taxon>
        <taxon>Pleosporales</taxon>
        <taxon>Diademaceae</taxon>
        <taxon>Clathrospora</taxon>
    </lineage>
</organism>
<protein>
    <submittedName>
        <fullName evidence="1">Uncharacterized protein</fullName>
    </submittedName>
</protein>
<evidence type="ECO:0000313" key="2">
    <source>
        <dbReference type="Proteomes" id="UP000800038"/>
    </source>
</evidence>
<evidence type="ECO:0000313" key="1">
    <source>
        <dbReference type="EMBL" id="KAF1941372.1"/>
    </source>
</evidence>
<proteinExistence type="predicted"/>
<gene>
    <name evidence="1" type="ORF">EJ02DRAFT_455177</name>
</gene>
<accession>A0A6A5SNJ3</accession>
<keyword evidence="2" id="KW-1185">Reference proteome</keyword>
<dbReference type="Proteomes" id="UP000800038">
    <property type="component" value="Unassembled WGS sequence"/>
</dbReference>
<name>A0A6A5SNJ3_9PLEO</name>
<dbReference type="EMBL" id="ML976048">
    <property type="protein sequence ID" value="KAF1941372.1"/>
    <property type="molecule type" value="Genomic_DNA"/>
</dbReference>
<dbReference type="AlphaFoldDB" id="A0A6A5SNJ3"/>
<sequence length="279" mass="30169">MAMVETVDRPSYTKRPSCKHPEALASPGVSCSCSHDLPPSAIGLDSDALVLAARPFALVPFGSPGDSKGDPAVCRPCSCWVCVWRPARKMAPGGVCVLVVAFLPTSVRSPCSQDGTIADLRHDHISSVTESLRGRRGLQDLRRCHQLPSHRPGSTLCHCAGKRKPLQRTSGVHASLAPCSVAGSHFHRINATRLAFDLYLTAIFVDLLSDLLHRPDYGKARAIRRADPSLVNGYFHPSIALPPRVLALTKTSVSFERQLSGRRYTVDRFRAPDPAAPPG</sequence>
<reference evidence="1" key="1">
    <citation type="journal article" date="2020" name="Stud. Mycol.">
        <title>101 Dothideomycetes genomes: a test case for predicting lifestyles and emergence of pathogens.</title>
        <authorList>
            <person name="Haridas S."/>
            <person name="Albert R."/>
            <person name="Binder M."/>
            <person name="Bloem J."/>
            <person name="Labutti K."/>
            <person name="Salamov A."/>
            <person name="Andreopoulos B."/>
            <person name="Baker S."/>
            <person name="Barry K."/>
            <person name="Bills G."/>
            <person name="Bluhm B."/>
            <person name="Cannon C."/>
            <person name="Castanera R."/>
            <person name="Culley D."/>
            <person name="Daum C."/>
            <person name="Ezra D."/>
            <person name="Gonzalez J."/>
            <person name="Henrissat B."/>
            <person name="Kuo A."/>
            <person name="Liang C."/>
            <person name="Lipzen A."/>
            <person name="Lutzoni F."/>
            <person name="Magnuson J."/>
            <person name="Mondo S."/>
            <person name="Nolan M."/>
            <person name="Ohm R."/>
            <person name="Pangilinan J."/>
            <person name="Park H.-J."/>
            <person name="Ramirez L."/>
            <person name="Alfaro M."/>
            <person name="Sun H."/>
            <person name="Tritt A."/>
            <person name="Yoshinaga Y."/>
            <person name="Zwiers L.-H."/>
            <person name="Turgeon B."/>
            <person name="Goodwin S."/>
            <person name="Spatafora J."/>
            <person name="Crous P."/>
            <person name="Grigoriev I."/>
        </authorList>
    </citation>
    <scope>NUCLEOTIDE SEQUENCE</scope>
    <source>
        <strain evidence="1">CBS 161.51</strain>
    </source>
</reference>